<feature type="non-terminal residue" evidence="1">
    <location>
        <position position="1"/>
    </location>
</feature>
<comment type="caution">
    <text evidence="1">The sequence shown here is derived from an EMBL/GenBank/DDBJ whole genome shotgun (WGS) entry which is preliminary data.</text>
</comment>
<accession>A0ACC1H9M9</accession>
<protein>
    <submittedName>
        <fullName evidence="1">RHO1 GDP-GTP exchange protein 2</fullName>
    </submittedName>
</protein>
<name>A0ACC1H9M9_9FUNG</name>
<gene>
    <name evidence="1" type="primary">ROM2_4</name>
    <name evidence="1" type="ORF">EV182_006746</name>
</gene>
<feature type="non-terminal residue" evidence="1">
    <location>
        <position position="358"/>
    </location>
</feature>
<proteinExistence type="predicted"/>
<sequence length="358" mass="39187">SRGSLSASSALGSKRFSSGSGSLDSRAGRREYPSDTESLPEAHHSYAENLDKRAAEDAQQRLRRTRSTLSKMSSMFREKSGGIGSSADSRTSSRPSTSSHSLNDRTVGSLRSVSEHNLALFVDQNLSTTPPVPSLPNISLEPTPPALPPHLQDVKPVYPALLSRVAASFVEIMHPILSTNTKNGIDYPNSFSGKEAIDAICALISTSDRALALLVGRALAKQSLFRDIVFENELEDYNHSLYAFTEEVIEKNTPSTVMADGGNEDSARTLGVPVNGVLVMLTKCYSPTCTKDNLCYSMSCPRRQEQLQEKGMAGGEQGKVKAKNWWMTVPKWLLDAVSKKVLNHQEAIFELSYTEHEY</sequence>
<evidence type="ECO:0000313" key="1">
    <source>
        <dbReference type="EMBL" id="KAJ1672660.1"/>
    </source>
</evidence>
<reference evidence="1" key="1">
    <citation type="submission" date="2022-06" db="EMBL/GenBank/DDBJ databases">
        <title>Phylogenomic reconstructions and comparative analyses of Kickxellomycotina fungi.</title>
        <authorList>
            <person name="Reynolds N.K."/>
            <person name="Stajich J.E."/>
            <person name="Barry K."/>
            <person name="Grigoriev I.V."/>
            <person name="Crous P."/>
            <person name="Smith M.E."/>
        </authorList>
    </citation>
    <scope>NUCLEOTIDE SEQUENCE</scope>
    <source>
        <strain evidence="1">RSA 2271</strain>
    </source>
</reference>
<dbReference type="Proteomes" id="UP001145114">
    <property type="component" value="Unassembled WGS sequence"/>
</dbReference>
<organism evidence="1 2">
    <name type="scientific">Spiromyces aspiralis</name>
    <dbReference type="NCBI Taxonomy" id="68401"/>
    <lineage>
        <taxon>Eukaryota</taxon>
        <taxon>Fungi</taxon>
        <taxon>Fungi incertae sedis</taxon>
        <taxon>Zoopagomycota</taxon>
        <taxon>Kickxellomycotina</taxon>
        <taxon>Kickxellomycetes</taxon>
        <taxon>Kickxellales</taxon>
        <taxon>Kickxellaceae</taxon>
        <taxon>Spiromyces</taxon>
    </lineage>
</organism>
<dbReference type="EMBL" id="JAMZIH010008026">
    <property type="protein sequence ID" value="KAJ1672660.1"/>
    <property type="molecule type" value="Genomic_DNA"/>
</dbReference>
<keyword evidence="2" id="KW-1185">Reference proteome</keyword>
<evidence type="ECO:0000313" key="2">
    <source>
        <dbReference type="Proteomes" id="UP001145114"/>
    </source>
</evidence>